<evidence type="ECO:0000313" key="5">
    <source>
        <dbReference type="EMBL" id="WAZ21800.1"/>
    </source>
</evidence>
<dbReference type="InterPro" id="IPR015421">
    <property type="entry name" value="PyrdxlP-dep_Trfase_major"/>
</dbReference>
<dbReference type="InterPro" id="IPR001597">
    <property type="entry name" value="ArAA_b-elim_lyase/Thr_aldolase"/>
</dbReference>
<gene>
    <name evidence="5" type="ORF">STRCI_002999</name>
</gene>
<keyword evidence="5" id="KW-0808">Transferase</keyword>
<evidence type="ECO:0000256" key="1">
    <source>
        <dbReference type="ARBA" id="ARBA00001933"/>
    </source>
</evidence>
<dbReference type="PIRSF" id="PIRSF017617">
    <property type="entry name" value="Thr_aldolase"/>
    <property type="match status" value="1"/>
</dbReference>
<dbReference type="Pfam" id="PF01212">
    <property type="entry name" value="Beta_elim_lyase"/>
    <property type="match status" value="1"/>
</dbReference>
<keyword evidence="6" id="KW-1185">Reference proteome</keyword>
<dbReference type="Gene3D" id="3.90.1150.10">
    <property type="entry name" value="Aspartate Aminotransferase, domain 1"/>
    <property type="match status" value="1"/>
</dbReference>
<dbReference type="EMBL" id="CP114413">
    <property type="protein sequence ID" value="WAZ21800.1"/>
    <property type="molecule type" value="Genomic_DNA"/>
</dbReference>
<evidence type="ECO:0000313" key="6">
    <source>
        <dbReference type="Proteomes" id="UP001164439"/>
    </source>
</evidence>
<evidence type="ECO:0000256" key="2">
    <source>
        <dbReference type="ARBA" id="ARBA00006966"/>
    </source>
</evidence>
<dbReference type="PANTHER" id="PTHR48097">
    <property type="entry name" value="L-THREONINE ALDOLASE-RELATED"/>
    <property type="match status" value="1"/>
</dbReference>
<dbReference type="PANTHER" id="PTHR48097:SF9">
    <property type="entry name" value="L-THREONINE ALDOLASE"/>
    <property type="match status" value="1"/>
</dbReference>
<sequence length="356" mass="38158">MRRSSSAPVDFRSDTMTKPTEAMVRHMMSAEVGDDCWGTDPTTRALEERCADLFGKEAALFTSSGTLSNQLALRAHTVPGDEVVVDASTHIVVYEGAQSADLGHVVFNILNAENGLVTAQHLDNVFGDRARGPSYAMPTLLCLENTVNWHGGCVLPLDEMRRLRERSTAMGMVTHLDGARLPNAAVATGVSMAEYASTVDTVSVCFSKALGAPFGSVLAGPADVIKKAKRFRKWYGGDLHQNGYLAAAADYALTHHMDRIAEDHENAALLAKLLAENPLFKPEIHDPMTNIVVVDVTATGLGPEEFCDRAAEVGVLLGDWKPGTVRAVLSMLVDEEGVRAAADRLNLLADTSAKAA</sequence>
<dbReference type="Proteomes" id="UP001164439">
    <property type="component" value="Chromosome"/>
</dbReference>
<comment type="cofactor">
    <cofactor evidence="1">
        <name>pyridoxal 5'-phosphate</name>
        <dbReference type="ChEBI" id="CHEBI:597326"/>
    </cofactor>
</comment>
<dbReference type="SUPFAM" id="SSF53383">
    <property type="entry name" value="PLP-dependent transferases"/>
    <property type="match status" value="1"/>
</dbReference>
<accession>A0ABY7KDZ4</accession>
<dbReference type="InterPro" id="IPR015424">
    <property type="entry name" value="PyrdxlP-dep_Trfase"/>
</dbReference>
<dbReference type="GO" id="GO:0008483">
    <property type="term" value="F:transaminase activity"/>
    <property type="evidence" value="ECO:0007669"/>
    <property type="project" value="UniProtKB-KW"/>
</dbReference>
<keyword evidence="3" id="KW-0663">Pyridoxal phosphate</keyword>
<dbReference type="NCBIfam" id="NF041359">
    <property type="entry name" value="GntG_guanitoxin"/>
    <property type="match status" value="1"/>
</dbReference>
<dbReference type="InterPro" id="IPR023603">
    <property type="entry name" value="Low_specificity_L-TA-like"/>
</dbReference>
<evidence type="ECO:0000259" key="4">
    <source>
        <dbReference type="Pfam" id="PF01212"/>
    </source>
</evidence>
<dbReference type="RefSeq" id="WP_269659438.1">
    <property type="nucleotide sequence ID" value="NZ_CP114413.1"/>
</dbReference>
<reference evidence="5" key="1">
    <citation type="submission" date="2022-12" db="EMBL/GenBank/DDBJ databases">
        <authorList>
            <person name="Ruckert C."/>
            <person name="Busche T."/>
            <person name="Kalinowski J."/>
            <person name="Wittmann C."/>
        </authorList>
    </citation>
    <scope>NUCLEOTIDE SEQUENCE</scope>
    <source>
        <strain evidence="5">DSM 40467</strain>
    </source>
</reference>
<dbReference type="Gene3D" id="3.40.640.10">
    <property type="entry name" value="Type I PLP-dependent aspartate aminotransferase-like (Major domain)"/>
    <property type="match status" value="1"/>
</dbReference>
<protein>
    <submittedName>
        <fullName evidence="5">Aminotransferase class I/II-fold pyridoxal phosphate-dependent enzyme</fullName>
    </submittedName>
</protein>
<name>A0ABY7KDZ4_9ACTN</name>
<dbReference type="InterPro" id="IPR015422">
    <property type="entry name" value="PyrdxlP-dep_Trfase_small"/>
</dbReference>
<organism evidence="5 6">
    <name type="scientific">Streptomyces cinnabarinus</name>
    <dbReference type="NCBI Taxonomy" id="67287"/>
    <lineage>
        <taxon>Bacteria</taxon>
        <taxon>Bacillati</taxon>
        <taxon>Actinomycetota</taxon>
        <taxon>Actinomycetes</taxon>
        <taxon>Kitasatosporales</taxon>
        <taxon>Streptomycetaceae</taxon>
        <taxon>Streptomyces</taxon>
    </lineage>
</organism>
<feature type="domain" description="Aromatic amino acid beta-eliminating lyase/threonine aldolase" evidence="4">
    <location>
        <begin position="10"/>
        <end position="295"/>
    </location>
</feature>
<proteinExistence type="inferred from homology"/>
<keyword evidence="5" id="KW-0032">Aminotransferase</keyword>
<evidence type="ECO:0000256" key="3">
    <source>
        <dbReference type="ARBA" id="ARBA00022898"/>
    </source>
</evidence>
<comment type="similarity">
    <text evidence="2">Belongs to the threonine aldolase family.</text>
</comment>